<dbReference type="Proteomes" id="UP000313359">
    <property type="component" value="Unassembled WGS sequence"/>
</dbReference>
<feature type="region of interest" description="Disordered" evidence="1">
    <location>
        <begin position="67"/>
        <end position="169"/>
    </location>
</feature>
<evidence type="ECO:0000313" key="2">
    <source>
        <dbReference type="EMBL" id="RPD59848.1"/>
    </source>
</evidence>
<keyword evidence="3" id="KW-1185">Reference proteome</keyword>
<gene>
    <name evidence="2" type="ORF">L227DRAFT_115205</name>
</gene>
<name>A0A5C2S992_9APHY</name>
<reference evidence="2" key="1">
    <citation type="journal article" date="2018" name="Genome Biol. Evol.">
        <title>Genomics and development of Lentinus tigrinus, a white-rot wood-decaying mushroom with dimorphic fruiting bodies.</title>
        <authorList>
            <person name="Wu B."/>
            <person name="Xu Z."/>
            <person name="Knudson A."/>
            <person name="Carlson A."/>
            <person name="Chen N."/>
            <person name="Kovaka S."/>
            <person name="LaButti K."/>
            <person name="Lipzen A."/>
            <person name="Pennachio C."/>
            <person name="Riley R."/>
            <person name="Schakwitz W."/>
            <person name="Umezawa K."/>
            <person name="Ohm R.A."/>
            <person name="Grigoriev I.V."/>
            <person name="Nagy L.G."/>
            <person name="Gibbons J."/>
            <person name="Hibbett D."/>
        </authorList>
    </citation>
    <scope>NUCLEOTIDE SEQUENCE [LARGE SCALE GENOMIC DNA]</scope>
    <source>
        <strain evidence="2">ALCF2SS1-6</strain>
    </source>
</reference>
<dbReference type="AlphaFoldDB" id="A0A5C2S992"/>
<dbReference type="EMBL" id="ML122268">
    <property type="protein sequence ID" value="RPD59848.1"/>
    <property type="molecule type" value="Genomic_DNA"/>
</dbReference>
<proteinExistence type="predicted"/>
<feature type="compositionally biased region" description="Polar residues" evidence="1">
    <location>
        <begin position="149"/>
        <end position="162"/>
    </location>
</feature>
<organism evidence="2 3">
    <name type="scientific">Lentinus tigrinus ALCF2SS1-6</name>
    <dbReference type="NCBI Taxonomy" id="1328759"/>
    <lineage>
        <taxon>Eukaryota</taxon>
        <taxon>Fungi</taxon>
        <taxon>Dikarya</taxon>
        <taxon>Basidiomycota</taxon>
        <taxon>Agaricomycotina</taxon>
        <taxon>Agaricomycetes</taxon>
        <taxon>Polyporales</taxon>
        <taxon>Polyporaceae</taxon>
        <taxon>Lentinus</taxon>
    </lineage>
</organism>
<evidence type="ECO:0000256" key="1">
    <source>
        <dbReference type="SAM" id="MobiDB-lite"/>
    </source>
</evidence>
<feature type="region of interest" description="Disordered" evidence="1">
    <location>
        <begin position="1"/>
        <end position="38"/>
    </location>
</feature>
<sequence length="189" mass="19557">MLRAPNIASSAEGRVPTGDVVPRPQPIHPPQAASSLSVPPIHRAHIIGGTLMPGLATRAAVEYNCQHASAHPPRPSSSLREGARACDPALDPPAARETREPAIGGKVRRRASERATCGAGPRPSILAVRPAGPGPGRAKVHVRGPCVLGNTSQSPQLPQPNTAAPPRGRRRAIARLGRSCDESCGLVSA</sequence>
<evidence type="ECO:0000313" key="3">
    <source>
        <dbReference type="Proteomes" id="UP000313359"/>
    </source>
</evidence>
<protein>
    <submittedName>
        <fullName evidence="2">Uncharacterized protein</fullName>
    </submittedName>
</protein>
<accession>A0A5C2S992</accession>